<dbReference type="SUPFAM" id="SSF53756">
    <property type="entry name" value="UDP-Glycosyltransferase/glycogen phosphorylase"/>
    <property type="match status" value="1"/>
</dbReference>
<dbReference type="EMBL" id="JACJTU010000001">
    <property type="protein sequence ID" value="MBD2732520.1"/>
    <property type="molecule type" value="Genomic_DNA"/>
</dbReference>
<accession>A0ABR8K018</accession>
<organism evidence="1 2">
    <name type="scientific">Nostoc paludosum FACHB-159</name>
    <dbReference type="NCBI Taxonomy" id="2692908"/>
    <lineage>
        <taxon>Bacteria</taxon>
        <taxon>Bacillati</taxon>
        <taxon>Cyanobacteriota</taxon>
        <taxon>Cyanophyceae</taxon>
        <taxon>Nostocales</taxon>
        <taxon>Nostocaceae</taxon>
        <taxon>Nostoc</taxon>
    </lineage>
</organism>
<evidence type="ECO:0000313" key="2">
    <source>
        <dbReference type="Proteomes" id="UP000637383"/>
    </source>
</evidence>
<sequence>MKILFLTTIILSKNCNGGEVASQCFINALRNLGHQITVIGYLRKGDKFEHNPQETLIVDERYTETSKTKLFLIFWLIIAFLKGLPYSSAKYYSHNYIALVKKLLIKDNYDAIVIDHAQLGWIERLISVENKLITIAHNVEYQMYEDIFQKANNFISKFIYRREANLIKVQEEHLLHASQQVWTLTDRDQKYFSNVGGLGKVRTFGITPGFTNLQDKAVNKCFDIGLLGSWIWKANREALQWFIEEIYPYLPTDLLIHIAGKGADWLTNKYPNIYYCGVVPDAQEFMAQARVIAIPTLSGGGIQIKTLDAIASGSCIVATPVALRGISCLPSTVKIAEKPEEFANFIISAVSLPFTQKVFEEAKDWYHTRQDKFIHDIAYAIKDL</sequence>
<dbReference type="Proteomes" id="UP000637383">
    <property type="component" value="Unassembled WGS sequence"/>
</dbReference>
<proteinExistence type="predicted"/>
<protein>
    <submittedName>
        <fullName evidence="1">Glycosyltransferase</fullName>
    </submittedName>
</protein>
<comment type="caution">
    <text evidence="1">The sequence shown here is derived from an EMBL/GenBank/DDBJ whole genome shotgun (WGS) entry which is preliminary data.</text>
</comment>
<gene>
    <name evidence="1" type="ORF">H6H03_01145</name>
</gene>
<evidence type="ECO:0000313" key="1">
    <source>
        <dbReference type="EMBL" id="MBD2732520.1"/>
    </source>
</evidence>
<dbReference type="RefSeq" id="WP_190953238.1">
    <property type="nucleotide sequence ID" value="NZ_JACJTU010000001.1"/>
</dbReference>
<dbReference type="Gene3D" id="3.40.50.2000">
    <property type="entry name" value="Glycogen Phosphorylase B"/>
    <property type="match status" value="2"/>
</dbReference>
<name>A0ABR8K018_9NOSO</name>
<dbReference type="Pfam" id="PF13692">
    <property type="entry name" value="Glyco_trans_1_4"/>
    <property type="match status" value="1"/>
</dbReference>
<keyword evidence="2" id="KW-1185">Reference proteome</keyword>
<reference evidence="1 2" key="1">
    <citation type="journal article" date="2020" name="ISME J.">
        <title>Comparative genomics reveals insights into cyanobacterial evolution and habitat adaptation.</title>
        <authorList>
            <person name="Chen M.Y."/>
            <person name="Teng W.K."/>
            <person name="Zhao L."/>
            <person name="Hu C.X."/>
            <person name="Zhou Y.K."/>
            <person name="Han B.P."/>
            <person name="Song L.R."/>
            <person name="Shu W.S."/>
        </authorList>
    </citation>
    <scope>NUCLEOTIDE SEQUENCE [LARGE SCALE GENOMIC DNA]</scope>
    <source>
        <strain evidence="1 2">FACHB-159</strain>
    </source>
</reference>